<comment type="caution">
    <text evidence="2">The sequence shown here is derived from an EMBL/GenBank/DDBJ whole genome shotgun (WGS) entry which is preliminary data.</text>
</comment>
<reference evidence="2" key="1">
    <citation type="journal article" date="2022" name="bioRxiv">
        <title>Sequencing and chromosome-scale assembly of the giantPleurodeles waltlgenome.</title>
        <authorList>
            <person name="Brown T."/>
            <person name="Elewa A."/>
            <person name="Iarovenko S."/>
            <person name="Subramanian E."/>
            <person name="Araus A.J."/>
            <person name="Petzold A."/>
            <person name="Susuki M."/>
            <person name="Suzuki K.-i.T."/>
            <person name="Hayashi T."/>
            <person name="Toyoda A."/>
            <person name="Oliveira C."/>
            <person name="Osipova E."/>
            <person name="Leigh N.D."/>
            <person name="Simon A."/>
            <person name="Yun M.H."/>
        </authorList>
    </citation>
    <scope>NUCLEOTIDE SEQUENCE</scope>
    <source>
        <strain evidence="2">20211129_DDA</strain>
        <tissue evidence="2">Liver</tissue>
    </source>
</reference>
<proteinExistence type="predicted"/>
<feature type="compositionally biased region" description="Polar residues" evidence="1">
    <location>
        <begin position="8"/>
        <end position="17"/>
    </location>
</feature>
<dbReference type="AlphaFoldDB" id="A0AAV7QRS0"/>
<sequence>MKREAFRSFQQDTTSASKKAAYNSIKSKVQAKLKEMQDTWLRRKADEIQKYADSNNSKRFCDALKTIYGPHSTGTSPLLSADGSTLVTDKNAILKRWAEHFNIILNRPSSINAEAIDRIPQVAINTSLAEPPNKSEVKEAIKLLSNGKAPGSNSILAKIYNQSCYRSAPNYFRPCGNRTLALRSSRMPPSYISTR</sequence>
<gene>
    <name evidence="2" type="ORF">NDU88_007401</name>
</gene>
<dbReference type="Proteomes" id="UP001066276">
    <property type="component" value="Chromosome 6"/>
</dbReference>
<accession>A0AAV7QRS0</accession>
<protein>
    <submittedName>
        <fullName evidence="2">Uncharacterized protein</fullName>
    </submittedName>
</protein>
<evidence type="ECO:0000313" key="3">
    <source>
        <dbReference type="Proteomes" id="UP001066276"/>
    </source>
</evidence>
<evidence type="ECO:0000313" key="2">
    <source>
        <dbReference type="EMBL" id="KAJ1141065.1"/>
    </source>
</evidence>
<feature type="region of interest" description="Disordered" evidence="1">
    <location>
        <begin position="1"/>
        <end position="20"/>
    </location>
</feature>
<dbReference type="EMBL" id="JANPWB010000010">
    <property type="protein sequence ID" value="KAJ1141065.1"/>
    <property type="molecule type" value="Genomic_DNA"/>
</dbReference>
<organism evidence="2 3">
    <name type="scientific">Pleurodeles waltl</name>
    <name type="common">Iberian ribbed newt</name>
    <dbReference type="NCBI Taxonomy" id="8319"/>
    <lineage>
        <taxon>Eukaryota</taxon>
        <taxon>Metazoa</taxon>
        <taxon>Chordata</taxon>
        <taxon>Craniata</taxon>
        <taxon>Vertebrata</taxon>
        <taxon>Euteleostomi</taxon>
        <taxon>Amphibia</taxon>
        <taxon>Batrachia</taxon>
        <taxon>Caudata</taxon>
        <taxon>Salamandroidea</taxon>
        <taxon>Salamandridae</taxon>
        <taxon>Pleurodelinae</taxon>
        <taxon>Pleurodeles</taxon>
    </lineage>
</organism>
<name>A0AAV7QRS0_PLEWA</name>
<keyword evidence="3" id="KW-1185">Reference proteome</keyword>
<evidence type="ECO:0000256" key="1">
    <source>
        <dbReference type="SAM" id="MobiDB-lite"/>
    </source>
</evidence>